<dbReference type="AlphaFoldDB" id="A0AA41YKF3"/>
<reference evidence="5" key="2">
    <citation type="submission" date="2022-10" db="EMBL/GenBank/DDBJ databases">
        <authorList>
            <person name="Trinh H.N."/>
        </authorList>
    </citation>
    <scope>NUCLEOTIDE SEQUENCE</scope>
    <source>
        <strain evidence="5">RN2-1</strain>
    </source>
</reference>
<keyword evidence="2" id="KW-0808">Transferase</keyword>
<dbReference type="EMBL" id="JAPDNT010000008">
    <property type="protein sequence ID" value="MCW3475386.1"/>
    <property type="molecule type" value="Genomic_DNA"/>
</dbReference>
<keyword evidence="3 5" id="KW-0418">Kinase</keyword>
<organism evidence="5 6">
    <name type="scientific">Limobrevibacterium gyesilva</name>
    <dbReference type="NCBI Taxonomy" id="2991712"/>
    <lineage>
        <taxon>Bacteria</taxon>
        <taxon>Pseudomonadati</taxon>
        <taxon>Pseudomonadota</taxon>
        <taxon>Alphaproteobacteria</taxon>
        <taxon>Acetobacterales</taxon>
        <taxon>Acetobacteraceae</taxon>
        <taxon>Limobrevibacterium</taxon>
    </lineage>
</organism>
<proteinExistence type="inferred from homology"/>
<dbReference type="PANTHER" id="PTHR43085:SF41">
    <property type="entry name" value="FRUCTOSELYSINE 6-KINASE"/>
    <property type="match status" value="1"/>
</dbReference>
<comment type="similarity">
    <text evidence="1">Belongs to the carbohydrate kinase PfkB family.</text>
</comment>
<accession>A0AA41YKF3</accession>
<dbReference type="Proteomes" id="UP001165679">
    <property type="component" value="Unassembled WGS sequence"/>
</dbReference>
<dbReference type="InterPro" id="IPR011611">
    <property type="entry name" value="PfkB_dom"/>
</dbReference>
<dbReference type="PROSITE" id="PS00584">
    <property type="entry name" value="PFKB_KINASES_2"/>
    <property type="match status" value="1"/>
</dbReference>
<dbReference type="InterPro" id="IPR002173">
    <property type="entry name" value="Carboh/pur_kinase_PfkB_CS"/>
</dbReference>
<dbReference type="Pfam" id="PF00294">
    <property type="entry name" value="PfkB"/>
    <property type="match status" value="1"/>
</dbReference>
<comment type="caution">
    <text evidence="5">The sequence shown here is derived from an EMBL/GenBank/DDBJ whole genome shotgun (WGS) entry which is preliminary data.</text>
</comment>
<evidence type="ECO:0000256" key="3">
    <source>
        <dbReference type="ARBA" id="ARBA00022777"/>
    </source>
</evidence>
<evidence type="ECO:0000256" key="1">
    <source>
        <dbReference type="ARBA" id="ARBA00010688"/>
    </source>
</evidence>
<sequence length="291" mass="30018">MAVRLLGLGDNTVDTYVDQAMQYPGGNAVNVAVLAHRLGADTGYLGCLGTDAAGDLLFNALSTEGVDLSHCRRIEGANARALIAHRDGDRRFLGSSPGVRGRYALADVDLAYVAGFDIVHSSIYSEIEPDLARIRAVAKRLSFDFSDKWSDAVFARVLPQIDIAFLSCPGRTDAECAAVLHGCARSGVRLAVATRGADGAMALADGVLHRQGIASAPVIDTLGAGDGFIAAFLTARQAGGGVPAALAHAARFAARVCGWQGAFGHGAPWADDNGVLASRPVAAGAVTHGPN</sequence>
<dbReference type="RefSeq" id="WP_264714101.1">
    <property type="nucleotide sequence ID" value="NZ_JAPDNT010000008.1"/>
</dbReference>
<dbReference type="Gene3D" id="3.40.1190.20">
    <property type="match status" value="1"/>
</dbReference>
<evidence type="ECO:0000256" key="2">
    <source>
        <dbReference type="ARBA" id="ARBA00022679"/>
    </source>
</evidence>
<dbReference type="SUPFAM" id="SSF53613">
    <property type="entry name" value="Ribokinase-like"/>
    <property type="match status" value="1"/>
</dbReference>
<evidence type="ECO:0000313" key="6">
    <source>
        <dbReference type="Proteomes" id="UP001165679"/>
    </source>
</evidence>
<dbReference type="GO" id="GO:0016301">
    <property type="term" value="F:kinase activity"/>
    <property type="evidence" value="ECO:0007669"/>
    <property type="project" value="UniProtKB-KW"/>
</dbReference>
<evidence type="ECO:0000259" key="4">
    <source>
        <dbReference type="Pfam" id="PF00294"/>
    </source>
</evidence>
<name>A0AA41YKF3_9PROT</name>
<dbReference type="PANTHER" id="PTHR43085">
    <property type="entry name" value="HEXOKINASE FAMILY MEMBER"/>
    <property type="match status" value="1"/>
</dbReference>
<dbReference type="InterPro" id="IPR029056">
    <property type="entry name" value="Ribokinase-like"/>
</dbReference>
<protein>
    <submittedName>
        <fullName evidence="5">PfkB family carbohydrate kinase</fullName>
    </submittedName>
</protein>
<keyword evidence="6" id="KW-1185">Reference proteome</keyword>
<evidence type="ECO:0000313" key="5">
    <source>
        <dbReference type="EMBL" id="MCW3475386.1"/>
    </source>
</evidence>
<reference evidence="5" key="1">
    <citation type="submission" date="2022-09" db="EMBL/GenBank/DDBJ databases">
        <title>Rhodovastum sp. nov. RN2-1 isolated from soil in Seongnam, South Korea.</title>
        <authorList>
            <person name="Le N.T."/>
        </authorList>
    </citation>
    <scope>NUCLEOTIDE SEQUENCE</scope>
    <source>
        <strain evidence="5">RN2-1</strain>
    </source>
</reference>
<feature type="domain" description="Carbohydrate kinase PfkB" evidence="4">
    <location>
        <begin position="16"/>
        <end position="261"/>
    </location>
</feature>
<dbReference type="InterPro" id="IPR050306">
    <property type="entry name" value="PfkB_Carbo_kinase"/>
</dbReference>
<gene>
    <name evidence="5" type="ORF">OL599_12455</name>
</gene>